<comment type="similarity">
    <text evidence="2">Belongs to the GtrA family.</text>
</comment>
<comment type="catalytic activity">
    <reaction evidence="12 13">
        <text>D-ribulose 5-phosphate + ATP = D-ribulose 1,5-bisphosphate + ADP + H(+)</text>
        <dbReference type="Rhea" id="RHEA:19365"/>
        <dbReference type="ChEBI" id="CHEBI:15378"/>
        <dbReference type="ChEBI" id="CHEBI:30616"/>
        <dbReference type="ChEBI" id="CHEBI:57870"/>
        <dbReference type="ChEBI" id="CHEBI:58121"/>
        <dbReference type="ChEBI" id="CHEBI:456216"/>
        <dbReference type="EC" id="2.7.1.19"/>
    </reaction>
</comment>
<feature type="domain" description="GtrA/DPMS transmembrane" evidence="16">
    <location>
        <begin position="13"/>
        <end position="127"/>
    </location>
</feature>
<dbReference type="GO" id="GO:0005886">
    <property type="term" value="C:plasma membrane"/>
    <property type="evidence" value="ECO:0007669"/>
    <property type="project" value="TreeGrafter"/>
</dbReference>
<keyword evidence="18" id="KW-1185">Reference proteome</keyword>
<dbReference type="InterPro" id="IPR006082">
    <property type="entry name" value="PRK"/>
</dbReference>
<evidence type="ECO:0000256" key="6">
    <source>
        <dbReference type="ARBA" id="ARBA00022692"/>
    </source>
</evidence>
<sequence>MNLKSPIIQQILRFAVVGGFSTAVNYSTFYALLQLLDINYLAASATGFLVGVVVGYFFNKKWTFNAETASKNDWWKYATVYLCSLICGLVFLYIVVDKIGVYKPLGNLLSIILTTIINFIGTRFWVFNNAQHNTLSQRLKFLVYDQRGFFRYTVLMSPIFLIGFLIKLVLASTLASNYLVDLFAPFVNYYVSSGFQNPYDYFVAQGSTNAFPYPPLMLYILSIPRVLLSPFWSGNYNEVGHLAILAYRLPLLAADTVILYILSQWLKRSHVQLLWWYWLNPVLIYISYVHGQLDSLPIALLFISLYTLFRERVIISAIFLGLSIATKFNMVLVVPFYCLYLYRQNDNIIKTSYYAAIIAATVIVLNLPFAFSAGFWKMVYANTEQAKIFDVSYPFGPNLVLYAVPAALLIVLVRSLTMKTFSRDVFIMFLAFAFGVILFFVPPMQGWHYWSIPFFIYYYLKEDEAPKIVFGLFIASYLLYFFVQPQSDYVQVFQLINNHSSNSSNFYGFMDKTGLPAPKILYMSFTVLQTLLAVNVLWIYQKGLKRNMEYKLRTMPFLLGIGGDSGSGKSSLTQAIGEVLDLKNVTIVRGDDMHKWERGHDKWQEYTHLNPQANHLQSDVYDLGQLVQGNKVQRRHYDHNKGTFTLPLFIKPAKLVIFEGLHTFYLKESRDRYDLKIFVQPEEALRVHWKVRRDMKKRGYSREKVLTQLKQREEDSKKFIQTQAIYADIIVSFSSRVPLPEPGIEGVEPDLELNFICNNHINLDNVINEIGELESLEVRVHYDEHNRQHISFYGQADRNALMAILYEHIPDFEEVNWRLPQIRDGYSGIMQVLITYAIFQKR</sequence>
<dbReference type="AlphaFoldDB" id="A0A1I1H0G3"/>
<evidence type="ECO:0000256" key="8">
    <source>
        <dbReference type="ARBA" id="ARBA00022777"/>
    </source>
</evidence>
<evidence type="ECO:0000259" key="16">
    <source>
        <dbReference type="Pfam" id="PF04138"/>
    </source>
</evidence>
<dbReference type="RefSeq" id="WP_091509991.1">
    <property type="nucleotide sequence ID" value="NZ_FOLE01000003.1"/>
</dbReference>
<feature type="transmembrane region" description="Helical" evidence="14">
    <location>
        <begin position="239"/>
        <end position="262"/>
    </location>
</feature>
<feature type="transmembrane region" description="Helical" evidence="14">
    <location>
        <begin position="274"/>
        <end position="293"/>
    </location>
</feature>
<dbReference type="EMBL" id="FOLE01000003">
    <property type="protein sequence ID" value="SFC17271.1"/>
    <property type="molecule type" value="Genomic_DNA"/>
</dbReference>
<dbReference type="InterPro" id="IPR027417">
    <property type="entry name" value="P-loop_NTPase"/>
</dbReference>
<dbReference type="PANTHER" id="PTHR38459">
    <property type="entry name" value="PROPHAGE BACTOPRENOL-LINKED GLUCOSE TRANSLOCASE HOMOLOG"/>
    <property type="match status" value="1"/>
</dbReference>
<dbReference type="PANTHER" id="PTHR38459:SF1">
    <property type="entry name" value="PROPHAGE BACTOPRENOL-LINKED GLUCOSE TRANSLOCASE HOMOLOG"/>
    <property type="match status" value="1"/>
</dbReference>
<proteinExistence type="inferred from homology"/>
<dbReference type="PROSITE" id="PS00567">
    <property type="entry name" value="PHOSPHORIBULOKINASE"/>
    <property type="match status" value="1"/>
</dbReference>
<feature type="domain" description="Phosphoribulokinase/uridine kinase" evidence="15">
    <location>
        <begin position="559"/>
        <end position="732"/>
    </location>
</feature>
<dbReference type="SUPFAM" id="SSF52540">
    <property type="entry name" value="P-loop containing nucleoside triphosphate hydrolases"/>
    <property type="match status" value="1"/>
</dbReference>
<evidence type="ECO:0000313" key="18">
    <source>
        <dbReference type="Proteomes" id="UP000199514"/>
    </source>
</evidence>
<feature type="transmembrane region" description="Helical" evidence="14">
    <location>
        <begin position="313"/>
        <end position="341"/>
    </location>
</feature>
<evidence type="ECO:0000256" key="12">
    <source>
        <dbReference type="ARBA" id="ARBA00047663"/>
    </source>
</evidence>
<dbReference type="OrthoDB" id="9812049at2"/>
<name>A0A1I1H0G3_9BACT</name>
<dbReference type="Proteomes" id="UP000199514">
    <property type="component" value="Unassembled WGS sequence"/>
</dbReference>
<evidence type="ECO:0000256" key="4">
    <source>
        <dbReference type="ARBA" id="ARBA00012042"/>
    </source>
</evidence>
<evidence type="ECO:0000256" key="9">
    <source>
        <dbReference type="ARBA" id="ARBA00022840"/>
    </source>
</evidence>
<feature type="transmembrane region" description="Helical" evidence="14">
    <location>
        <begin position="78"/>
        <end position="96"/>
    </location>
</feature>
<evidence type="ECO:0000313" key="17">
    <source>
        <dbReference type="EMBL" id="SFC17271.1"/>
    </source>
</evidence>
<keyword evidence="11 14" id="KW-0472">Membrane</keyword>
<feature type="transmembrane region" description="Helical" evidence="14">
    <location>
        <begin position="353"/>
        <end position="375"/>
    </location>
</feature>
<gene>
    <name evidence="17" type="ORF">SAMN05421780_103156</name>
</gene>
<feature type="transmembrane region" description="Helical" evidence="14">
    <location>
        <begin position="395"/>
        <end position="413"/>
    </location>
</feature>
<evidence type="ECO:0000256" key="2">
    <source>
        <dbReference type="ARBA" id="ARBA00009399"/>
    </source>
</evidence>
<dbReference type="Pfam" id="PF00485">
    <property type="entry name" value="PRK"/>
    <property type="match status" value="1"/>
</dbReference>
<feature type="transmembrane region" description="Helical" evidence="14">
    <location>
        <begin position="465"/>
        <end position="483"/>
    </location>
</feature>
<dbReference type="InterPro" id="IPR051401">
    <property type="entry name" value="GtrA_CellWall_Glycosyl"/>
</dbReference>
<evidence type="ECO:0000256" key="14">
    <source>
        <dbReference type="SAM" id="Phobius"/>
    </source>
</evidence>
<dbReference type="InterPro" id="IPR007267">
    <property type="entry name" value="GtrA_DPMS_TM"/>
</dbReference>
<evidence type="ECO:0000256" key="5">
    <source>
        <dbReference type="ARBA" id="ARBA00022679"/>
    </source>
</evidence>
<protein>
    <recommendedName>
        <fullName evidence="4 13">Phosphoribulokinase</fullName>
        <ecNumber evidence="4 13">2.7.1.19</ecNumber>
    </recommendedName>
</protein>
<feature type="transmembrane region" description="Helical" evidence="14">
    <location>
        <begin position="149"/>
        <end position="170"/>
    </location>
</feature>
<comment type="subcellular location">
    <subcellularLocation>
        <location evidence="1">Membrane</location>
        <topology evidence="1">Multi-pass membrane protein</topology>
    </subcellularLocation>
</comment>
<feature type="transmembrane region" description="Helical" evidence="14">
    <location>
        <begin position="425"/>
        <end position="445"/>
    </location>
</feature>
<keyword evidence="8 17" id="KW-0418">Kinase</keyword>
<evidence type="ECO:0000259" key="15">
    <source>
        <dbReference type="Pfam" id="PF00485"/>
    </source>
</evidence>
<evidence type="ECO:0000256" key="11">
    <source>
        <dbReference type="ARBA" id="ARBA00023136"/>
    </source>
</evidence>
<keyword evidence="6 14" id="KW-0812">Transmembrane</keyword>
<feature type="transmembrane region" description="Helical" evidence="14">
    <location>
        <begin position="38"/>
        <end position="58"/>
    </location>
</feature>
<dbReference type="PRINTS" id="PR00478">
    <property type="entry name" value="PHRIBLKINASE"/>
</dbReference>
<keyword evidence="10 14" id="KW-1133">Transmembrane helix</keyword>
<dbReference type="GO" id="GO:0008974">
    <property type="term" value="F:phosphoribulokinase activity"/>
    <property type="evidence" value="ECO:0007669"/>
    <property type="project" value="UniProtKB-EC"/>
</dbReference>
<dbReference type="InterPro" id="IPR006083">
    <property type="entry name" value="PRK/URK"/>
</dbReference>
<keyword evidence="7" id="KW-0547">Nucleotide-binding</keyword>
<keyword evidence="5" id="KW-0808">Transferase</keyword>
<comment type="similarity">
    <text evidence="3 13">Belongs to the phosphoribulokinase family.</text>
</comment>
<reference evidence="17 18" key="1">
    <citation type="submission" date="2016-10" db="EMBL/GenBank/DDBJ databases">
        <authorList>
            <person name="de Groot N.N."/>
        </authorList>
    </citation>
    <scope>NUCLEOTIDE SEQUENCE [LARGE SCALE GENOMIC DNA]</scope>
    <source>
        <strain evidence="17 18">DSM 6793</strain>
    </source>
</reference>
<evidence type="ECO:0000256" key="13">
    <source>
        <dbReference type="RuleBase" id="RU004082"/>
    </source>
</evidence>
<dbReference type="Pfam" id="PF04138">
    <property type="entry name" value="GtrA_DPMS_TM"/>
    <property type="match status" value="1"/>
</dbReference>
<keyword evidence="9" id="KW-0067">ATP-binding</keyword>
<dbReference type="STRING" id="927664.SAMN05421780_103156"/>
<organism evidence="17 18">
    <name type="scientific">Flexibacter flexilis DSM 6793</name>
    <dbReference type="NCBI Taxonomy" id="927664"/>
    <lineage>
        <taxon>Bacteria</taxon>
        <taxon>Pseudomonadati</taxon>
        <taxon>Bacteroidota</taxon>
        <taxon>Cytophagia</taxon>
        <taxon>Cytophagales</taxon>
        <taxon>Flexibacteraceae</taxon>
        <taxon>Flexibacter</taxon>
    </lineage>
</organism>
<dbReference type="GO" id="GO:0005524">
    <property type="term" value="F:ATP binding"/>
    <property type="evidence" value="ECO:0007669"/>
    <property type="project" value="UniProtKB-KW"/>
</dbReference>
<feature type="transmembrane region" description="Helical" evidence="14">
    <location>
        <begin position="520"/>
        <end position="540"/>
    </location>
</feature>
<feature type="transmembrane region" description="Helical" evidence="14">
    <location>
        <begin position="12"/>
        <end position="32"/>
    </location>
</feature>
<dbReference type="Gene3D" id="3.40.50.300">
    <property type="entry name" value="P-loop containing nucleotide triphosphate hydrolases"/>
    <property type="match status" value="1"/>
</dbReference>
<evidence type="ECO:0000256" key="1">
    <source>
        <dbReference type="ARBA" id="ARBA00004141"/>
    </source>
</evidence>
<evidence type="ECO:0000256" key="10">
    <source>
        <dbReference type="ARBA" id="ARBA00022989"/>
    </source>
</evidence>
<feature type="transmembrane region" description="Helical" evidence="14">
    <location>
        <begin position="108"/>
        <end position="128"/>
    </location>
</feature>
<evidence type="ECO:0000256" key="3">
    <source>
        <dbReference type="ARBA" id="ARBA00009719"/>
    </source>
</evidence>
<dbReference type="GO" id="GO:0000271">
    <property type="term" value="P:polysaccharide biosynthetic process"/>
    <property type="evidence" value="ECO:0007669"/>
    <property type="project" value="InterPro"/>
</dbReference>
<evidence type="ECO:0000256" key="7">
    <source>
        <dbReference type="ARBA" id="ARBA00022741"/>
    </source>
</evidence>
<dbReference type="EC" id="2.7.1.19" evidence="4 13"/>
<dbReference type="Pfam" id="PF26314">
    <property type="entry name" value="MptA_B_family"/>
    <property type="match status" value="1"/>
</dbReference>
<accession>A0A1I1H0G3</accession>